<accession>A0A1I1GV17</accession>
<dbReference type="InterPro" id="IPR030949">
    <property type="entry name" value="ECF_S_folate_fam"/>
</dbReference>
<keyword evidence="3" id="KW-1185">Reference proteome</keyword>
<sequence length="192" mass="21916">MNNSRTRFLKWGLPRLSVQQLVLLAALIALSFILGRVSITTQILRISFVFLASSLMGKWFGPIWTMLAMVLTDFVKVTFISGGTWSPIMAIGVALAGLIYGGFFYREKKDQKLSWWTIAVAVLCITVFVNLMTNTLAIMFLYSHHHSWSVFTGMLAPRLLKSVIFYPIQLVLTYWMLNNRVVLDLSKRLFNK</sequence>
<keyword evidence="1" id="KW-0812">Transmembrane</keyword>
<name>A0A1I1GV17_9LACO</name>
<protein>
    <submittedName>
        <fullName evidence="2">ECF transporter S component, folate family</fullName>
    </submittedName>
</protein>
<organism evidence="2 3">
    <name type="scientific">Fructobacillus durionis</name>
    <dbReference type="NCBI Taxonomy" id="283737"/>
    <lineage>
        <taxon>Bacteria</taxon>
        <taxon>Bacillati</taxon>
        <taxon>Bacillota</taxon>
        <taxon>Bacilli</taxon>
        <taxon>Lactobacillales</taxon>
        <taxon>Lactobacillaceae</taxon>
        <taxon>Fructobacillus</taxon>
    </lineage>
</organism>
<keyword evidence="1" id="KW-0472">Membrane</keyword>
<feature type="transmembrane region" description="Helical" evidence="1">
    <location>
        <begin position="84"/>
        <end position="103"/>
    </location>
</feature>
<dbReference type="EMBL" id="FOLI01000006">
    <property type="protein sequence ID" value="SFC15689.1"/>
    <property type="molecule type" value="Genomic_DNA"/>
</dbReference>
<dbReference type="GO" id="GO:0022857">
    <property type="term" value="F:transmembrane transporter activity"/>
    <property type="evidence" value="ECO:0007669"/>
    <property type="project" value="InterPro"/>
</dbReference>
<dbReference type="Proteomes" id="UP000199376">
    <property type="component" value="Unassembled WGS sequence"/>
</dbReference>
<dbReference type="InterPro" id="IPR024529">
    <property type="entry name" value="ECF_trnsprt_substrate-spec"/>
</dbReference>
<dbReference type="STRING" id="283737.SAMN05660453_1205"/>
<reference evidence="2 3" key="1">
    <citation type="submission" date="2016-10" db="EMBL/GenBank/DDBJ databases">
        <authorList>
            <person name="de Groot N.N."/>
        </authorList>
    </citation>
    <scope>NUCLEOTIDE SEQUENCE [LARGE SCALE GENOMIC DNA]</scope>
    <source>
        <strain evidence="2 3">DSM 19113</strain>
    </source>
</reference>
<feature type="transmembrane region" description="Helical" evidence="1">
    <location>
        <begin position="115"/>
        <end position="143"/>
    </location>
</feature>
<evidence type="ECO:0000256" key="1">
    <source>
        <dbReference type="SAM" id="Phobius"/>
    </source>
</evidence>
<keyword evidence="1" id="KW-1133">Transmembrane helix</keyword>
<dbReference type="OrthoDB" id="4624at2"/>
<feature type="transmembrane region" description="Helical" evidence="1">
    <location>
        <begin position="46"/>
        <end position="72"/>
    </location>
</feature>
<evidence type="ECO:0000313" key="3">
    <source>
        <dbReference type="Proteomes" id="UP000199376"/>
    </source>
</evidence>
<feature type="transmembrane region" description="Helical" evidence="1">
    <location>
        <begin position="20"/>
        <end position="39"/>
    </location>
</feature>
<evidence type="ECO:0000313" key="2">
    <source>
        <dbReference type="EMBL" id="SFC15689.1"/>
    </source>
</evidence>
<gene>
    <name evidence="2" type="ORF">SAMN05660453_1205</name>
</gene>
<proteinExistence type="predicted"/>
<dbReference type="Gene3D" id="1.10.1760.20">
    <property type="match status" value="1"/>
</dbReference>
<dbReference type="Pfam" id="PF12822">
    <property type="entry name" value="ECF_trnsprt"/>
    <property type="match status" value="1"/>
</dbReference>
<dbReference type="NCBIfam" id="TIGR04518">
    <property type="entry name" value="ECF_S_folT_fam"/>
    <property type="match status" value="1"/>
</dbReference>
<feature type="transmembrane region" description="Helical" evidence="1">
    <location>
        <begin position="163"/>
        <end position="183"/>
    </location>
</feature>
<dbReference type="RefSeq" id="WP_091503013.1">
    <property type="nucleotide sequence ID" value="NZ_FOLI01000006.1"/>
</dbReference>
<dbReference type="AlphaFoldDB" id="A0A1I1GV17"/>